<feature type="domain" description="BON" evidence="2">
    <location>
        <begin position="56"/>
        <end position="124"/>
    </location>
</feature>
<accession>A0A1Y6EDV1</accession>
<keyword evidence="1" id="KW-0732">Signal</keyword>
<dbReference type="PROSITE" id="PS51257">
    <property type="entry name" value="PROKAR_LIPOPROTEIN"/>
    <property type="match status" value="1"/>
</dbReference>
<dbReference type="AlphaFoldDB" id="A0A1Y6EDV1"/>
<protein>
    <submittedName>
        <fullName evidence="3">Osmotically-inducible protein OsmY, contains BON domain</fullName>
    </submittedName>
</protein>
<dbReference type="SMART" id="SM00749">
    <property type="entry name" value="BON"/>
    <property type="match status" value="1"/>
</dbReference>
<dbReference type="EMBL" id="FXWH01000001">
    <property type="protein sequence ID" value="SMQ60656.1"/>
    <property type="molecule type" value="Genomic_DNA"/>
</dbReference>
<dbReference type="Pfam" id="PF04972">
    <property type="entry name" value="BON"/>
    <property type="match status" value="2"/>
</dbReference>
<reference evidence="4" key="1">
    <citation type="submission" date="2017-04" db="EMBL/GenBank/DDBJ databases">
        <authorList>
            <person name="Varghese N."/>
            <person name="Submissions S."/>
        </authorList>
    </citation>
    <scope>NUCLEOTIDE SEQUENCE [LARGE SCALE GENOMIC DNA]</scope>
</reference>
<sequence length="199" mass="21486">MTPQAKTRIGSSFTRGMSVVLASVLLLQGCAVAVVGASALGVKAATDRRSIGTQMDDQTLEFRAQRAISESEDLGATRVVAVAYNEAVLLVGQALSQERKIQAERLVRQQQGIDQIHNEIRIGNPISITTRTHDSWLTSKVKTKLLSEKDIDGSQIKVVTENGEVFLMGIVANDEAELAVEIVRNISGVKRVVTAFNSP</sequence>
<dbReference type="InterPro" id="IPR014004">
    <property type="entry name" value="Transpt-assoc_nodulatn_dom_bac"/>
</dbReference>
<dbReference type="OrthoDB" id="9783990at2"/>
<dbReference type="NCBIfam" id="NF008247">
    <property type="entry name" value="PRK11023.1"/>
    <property type="match status" value="1"/>
</dbReference>
<keyword evidence="4" id="KW-1185">Reference proteome</keyword>
<dbReference type="Proteomes" id="UP000194450">
    <property type="component" value="Unassembled WGS sequence"/>
</dbReference>
<evidence type="ECO:0000256" key="1">
    <source>
        <dbReference type="ARBA" id="ARBA00022729"/>
    </source>
</evidence>
<dbReference type="RefSeq" id="WP_086433626.1">
    <property type="nucleotide sequence ID" value="NZ_FXWH01000001.1"/>
</dbReference>
<dbReference type="PROSITE" id="PS50914">
    <property type="entry name" value="BON"/>
    <property type="match status" value="2"/>
</dbReference>
<evidence type="ECO:0000259" key="2">
    <source>
        <dbReference type="PROSITE" id="PS50914"/>
    </source>
</evidence>
<proteinExistence type="predicted"/>
<name>A0A1Y6EDV1_9GAMM</name>
<dbReference type="InterPro" id="IPR051686">
    <property type="entry name" value="Lipoprotein_DolP"/>
</dbReference>
<dbReference type="InterPro" id="IPR007055">
    <property type="entry name" value="BON_dom"/>
</dbReference>
<dbReference type="PANTHER" id="PTHR34606:SF4">
    <property type="entry name" value="OUTER MEMBRANE LIPOPROTEIN DOLP"/>
    <property type="match status" value="1"/>
</dbReference>
<evidence type="ECO:0000313" key="4">
    <source>
        <dbReference type="Proteomes" id="UP000194450"/>
    </source>
</evidence>
<gene>
    <name evidence="3" type="ORF">SAMN06297229_0448</name>
</gene>
<feature type="domain" description="BON" evidence="2">
    <location>
        <begin position="133"/>
        <end position="199"/>
    </location>
</feature>
<dbReference type="PANTHER" id="PTHR34606">
    <property type="entry name" value="BON DOMAIN-CONTAINING PROTEIN"/>
    <property type="match status" value="1"/>
</dbReference>
<organism evidence="3 4">
    <name type="scientific">Pseudidiomarina planktonica</name>
    <dbReference type="NCBI Taxonomy" id="1323738"/>
    <lineage>
        <taxon>Bacteria</taxon>
        <taxon>Pseudomonadati</taxon>
        <taxon>Pseudomonadota</taxon>
        <taxon>Gammaproteobacteria</taxon>
        <taxon>Alteromonadales</taxon>
        <taxon>Idiomarinaceae</taxon>
        <taxon>Pseudidiomarina</taxon>
    </lineage>
</organism>
<evidence type="ECO:0000313" key="3">
    <source>
        <dbReference type="EMBL" id="SMQ60656.1"/>
    </source>
</evidence>